<feature type="binding site" evidence="16">
    <location>
        <position position="220"/>
    </location>
    <ligand>
        <name>substrate</name>
    </ligand>
</feature>
<dbReference type="PANTHER" id="PTHR38011:SF7">
    <property type="entry name" value="2,5-DIAMINO-6-RIBOSYLAMINO-4(3H)-PYRIMIDINONE 5'-PHOSPHATE REDUCTASE"/>
    <property type="match status" value="1"/>
</dbReference>
<keyword evidence="9 14" id="KW-0521">NADP</keyword>
<keyword evidence="11" id="KW-0511">Multifunctional enzyme</keyword>
<dbReference type="PIRSF" id="PIRSF006769">
    <property type="entry name" value="RibD"/>
    <property type="match status" value="1"/>
</dbReference>
<dbReference type="Pfam" id="PF01872">
    <property type="entry name" value="RibD_C"/>
    <property type="match status" value="1"/>
</dbReference>
<protein>
    <recommendedName>
        <fullName evidence="14">Riboflavin biosynthesis protein RibD</fullName>
    </recommendedName>
    <domain>
        <recommendedName>
            <fullName evidence="14">Diaminohydroxyphosphoribosylaminopyrimidine deaminase</fullName>
            <shortName evidence="14">DRAP deaminase</shortName>
            <ecNumber evidence="14">3.5.4.26</ecNumber>
        </recommendedName>
        <alternativeName>
            <fullName evidence="14">Riboflavin-specific deaminase</fullName>
        </alternativeName>
    </domain>
    <domain>
        <recommendedName>
            <fullName evidence="14">5-amino-6-(5-phosphoribosylamino)uracil reductase</fullName>
            <ecNumber evidence="14">1.1.1.193</ecNumber>
        </recommendedName>
        <alternativeName>
            <fullName evidence="14">HTP reductase</fullName>
        </alternativeName>
    </domain>
</protein>
<evidence type="ECO:0000256" key="17">
    <source>
        <dbReference type="PIRSR" id="PIRSR006769-3"/>
    </source>
</evidence>
<evidence type="ECO:0000256" key="7">
    <source>
        <dbReference type="ARBA" id="ARBA00022723"/>
    </source>
</evidence>
<evidence type="ECO:0000256" key="9">
    <source>
        <dbReference type="ARBA" id="ARBA00022857"/>
    </source>
</evidence>
<evidence type="ECO:0000256" key="1">
    <source>
        <dbReference type="ARBA" id="ARBA00002151"/>
    </source>
</evidence>
<evidence type="ECO:0000256" key="12">
    <source>
        <dbReference type="ARBA" id="ARBA00049861"/>
    </source>
</evidence>
<comment type="cofactor">
    <cofactor evidence="14 17">
        <name>Zn(2+)</name>
        <dbReference type="ChEBI" id="CHEBI:29105"/>
    </cofactor>
    <text evidence="14 17">Binds 1 zinc ion.</text>
</comment>
<dbReference type="InterPro" id="IPR004794">
    <property type="entry name" value="Eubact_RibD"/>
</dbReference>
<dbReference type="InterPro" id="IPR016192">
    <property type="entry name" value="APOBEC/CMP_deaminase_Zn-bd"/>
</dbReference>
<evidence type="ECO:0000256" key="6">
    <source>
        <dbReference type="ARBA" id="ARBA00022619"/>
    </source>
</evidence>
<keyword evidence="21" id="KW-1185">Reference proteome</keyword>
<comment type="similarity">
    <text evidence="4 14">In the N-terminal section; belongs to the cytidine and deoxycytidylate deaminase family.</text>
</comment>
<feature type="binding site" evidence="16">
    <location>
        <position position="280"/>
    </location>
    <ligand>
        <name>substrate</name>
    </ligand>
</feature>
<evidence type="ECO:0000256" key="11">
    <source>
        <dbReference type="ARBA" id="ARBA00023268"/>
    </source>
</evidence>
<dbReference type="GO" id="GO:0008703">
    <property type="term" value="F:5-amino-6-(5-phosphoribosylamino)uracil reductase activity"/>
    <property type="evidence" value="ECO:0007669"/>
    <property type="project" value="UniProtKB-EC"/>
</dbReference>
<feature type="binding site" evidence="16">
    <location>
        <position position="167"/>
    </location>
    <ligand>
        <name>substrate</name>
    </ligand>
</feature>
<dbReference type="GO" id="GO:0009231">
    <property type="term" value="P:riboflavin biosynthetic process"/>
    <property type="evidence" value="ECO:0007669"/>
    <property type="project" value="UniProtKB-UniPathway"/>
</dbReference>
<gene>
    <name evidence="20" type="primary">ribD</name>
    <name evidence="20" type="ORF">GB882_08465</name>
</gene>
<feature type="binding site" evidence="16">
    <location>
        <position position="213"/>
    </location>
    <ligand>
        <name>NADP(+)</name>
        <dbReference type="ChEBI" id="CHEBI:58349"/>
    </ligand>
</feature>
<comment type="catalytic activity">
    <reaction evidence="12 14">
        <text>5-amino-6-(5-phospho-D-ribitylamino)uracil + NADP(+) = 5-amino-6-(5-phospho-D-ribosylamino)uracil + NADPH + H(+)</text>
        <dbReference type="Rhea" id="RHEA:17845"/>
        <dbReference type="ChEBI" id="CHEBI:15378"/>
        <dbReference type="ChEBI" id="CHEBI:57783"/>
        <dbReference type="ChEBI" id="CHEBI:58349"/>
        <dbReference type="ChEBI" id="CHEBI:58421"/>
        <dbReference type="ChEBI" id="CHEBI:58453"/>
        <dbReference type="EC" id="1.1.1.193"/>
    </reaction>
</comment>
<feature type="binding site" evidence="16">
    <location>
        <position position="209"/>
    </location>
    <ligand>
        <name>NADP(+)</name>
        <dbReference type="ChEBI" id="CHEBI:58349"/>
    </ligand>
</feature>
<feature type="region of interest" description="Disordered" evidence="18">
    <location>
        <begin position="346"/>
        <end position="391"/>
    </location>
</feature>
<dbReference type="Proteomes" id="UP000429644">
    <property type="component" value="Unassembled WGS sequence"/>
</dbReference>
<dbReference type="PANTHER" id="PTHR38011">
    <property type="entry name" value="DIHYDROFOLATE REDUCTASE FAMILY PROTEIN (AFU_ORTHOLOGUE AFUA_8G06820)"/>
    <property type="match status" value="1"/>
</dbReference>
<accession>A0A7J9UVS0</accession>
<feature type="binding site" evidence="17">
    <location>
        <position position="82"/>
    </location>
    <ligand>
        <name>Zn(2+)</name>
        <dbReference type="ChEBI" id="CHEBI:29105"/>
        <note>catalytic</note>
    </ligand>
</feature>
<evidence type="ECO:0000259" key="19">
    <source>
        <dbReference type="PROSITE" id="PS51747"/>
    </source>
</evidence>
<comment type="pathway">
    <text evidence="3 14">Cofactor biosynthesis; riboflavin biosynthesis; 5-amino-6-(D-ribitylamino)uracil from GTP: step 3/4.</text>
</comment>
<dbReference type="InterPro" id="IPR050765">
    <property type="entry name" value="Riboflavin_Biosynth_HTPR"/>
</dbReference>
<comment type="caution">
    <text evidence="20">The sequence shown here is derived from an EMBL/GenBank/DDBJ whole genome shotgun (WGS) entry which is preliminary data.</text>
</comment>
<dbReference type="SUPFAM" id="SSF53597">
    <property type="entry name" value="Dihydrofolate reductase-like"/>
    <property type="match status" value="1"/>
</dbReference>
<dbReference type="EMBL" id="WHPD01001828">
    <property type="protein sequence ID" value="MPV88698.1"/>
    <property type="molecule type" value="Genomic_DNA"/>
</dbReference>
<comment type="function">
    <text evidence="1 14">Converts 2,5-diamino-6-(ribosylamino)-4(3h)-pyrimidinone 5'-phosphate into 5-amino-6-(ribosylamino)-2,4(1h,3h)-pyrimidinedione 5'-phosphate.</text>
</comment>
<evidence type="ECO:0000256" key="15">
    <source>
        <dbReference type="PIRSR" id="PIRSR006769-1"/>
    </source>
</evidence>
<dbReference type="InterPro" id="IPR002125">
    <property type="entry name" value="CMP_dCMP_dom"/>
</dbReference>
<feature type="binding site" evidence="17">
    <location>
        <position position="91"/>
    </location>
    <ligand>
        <name>Zn(2+)</name>
        <dbReference type="ChEBI" id="CHEBI:29105"/>
        <note>catalytic</note>
    </ligand>
</feature>
<dbReference type="EC" id="3.5.4.26" evidence="14"/>
<comment type="catalytic activity">
    <reaction evidence="13 14">
        <text>2,5-diamino-6-hydroxy-4-(5-phosphoribosylamino)-pyrimidine + H2O + H(+) = 5-amino-6-(5-phospho-D-ribosylamino)uracil + NH4(+)</text>
        <dbReference type="Rhea" id="RHEA:21868"/>
        <dbReference type="ChEBI" id="CHEBI:15377"/>
        <dbReference type="ChEBI" id="CHEBI:15378"/>
        <dbReference type="ChEBI" id="CHEBI:28938"/>
        <dbReference type="ChEBI" id="CHEBI:58453"/>
        <dbReference type="ChEBI" id="CHEBI:58614"/>
        <dbReference type="EC" id="3.5.4.26"/>
    </reaction>
</comment>
<keyword evidence="7 14" id="KW-0479">Metal-binding</keyword>
<proteinExistence type="inferred from homology"/>
<evidence type="ECO:0000313" key="21">
    <source>
        <dbReference type="Proteomes" id="UP000429644"/>
    </source>
</evidence>
<keyword evidence="14 20" id="KW-0378">Hydrolase</keyword>
<evidence type="ECO:0000256" key="10">
    <source>
        <dbReference type="ARBA" id="ARBA00023002"/>
    </source>
</evidence>
<evidence type="ECO:0000256" key="2">
    <source>
        <dbReference type="ARBA" id="ARBA00004882"/>
    </source>
</evidence>
<keyword evidence="10 14" id="KW-0560">Oxidoreductase</keyword>
<comment type="similarity">
    <text evidence="5 14">In the C-terminal section; belongs to the HTP reductase family.</text>
</comment>
<feature type="binding site" evidence="16">
    <location>
        <begin position="282"/>
        <end position="288"/>
    </location>
    <ligand>
        <name>NADP(+)</name>
        <dbReference type="ChEBI" id="CHEBI:58349"/>
    </ligand>
</feature>
<evidence type="ECO:0000256" key="18">
    <source>
        <dbReference type="SAM" id="MobiDB-lite"/>
    </source>
</evidence>
<evidence type="ECO:0000313" key="20">
    <source>
        <dbReference type="EMBL" id="MPV88698.1"/>
    </source>
</evidence>
<reference evidence="20 21" key="1">
    <citation type="submission" date="2019-10" db="EMBL/GenBank/DDBJ databases">
        <title>Georgenia wutianyii sp. nov. and Georgenia yuyongxinii sp. nov. isolated from plateau pika (Ochotona curzoniae) in the Qinghai-Tibet plateau of China.</title>
        <authorList>
            <person name="Tian Z."/>
        </authorList>
    </citation>
    <scope>NUCLEOTIDE SEQUENCE [LARGE SCALE GENOMIC DNA]</scope>
    <source>
        <strain evidence="20 21">JCM 15130</strain>
    </source>
</reference>
<dbReference type="InterPro" id="IPR002734">
    <property type="entry name" value="RibDG_C"/>
</dbReference>
<dbReference type="RefSeq" id="WP_152231373.1">
    <property type="nucleotide sequence ID" value="NZ_BAAAOT010000005.1"/>
</dbReference>
<keyword evidence="8 14" id="KW-0862">Zinc</keyword>
<dbReference type="EC" id="1.1.1.193" evidence="14"/>
<dbReference type="PROSITE" id="PS51747">
    <property type="entry name" value="CYT_DCMP_DEAMINASES_2"/>
    <property type="match status" value="1"/>
</dbReference>
<feature type="binding site" evidence="16">
    <location>
        <position position="181"/>
    </location>
    <ligand>
        <name>substrate</name>
    </ligand>
</feature>
<evidence type="ECO:0000256" key="4">
    <source>
        <dbReference type="ARBA" id="ARBA00005259"/>
    </source>
</evidence>
<dbReference type="InterPro" id="IPR024072">
    <property type="entry name" value="DHFR-like_dom_sf"/>
</dbReference>
<dbReference type="PROSITE" id="PS00903">
    <property type="entry name" value="CYT_DCMP_DEAMINASES_1"/>
    <property type="match status" value="1"/>
</dbReference>
<dbReference type="AlphaFoldDB" id="A0A7J9UVS0"/>
<comment type="pathway">
    <text evidence="2 14">Cofactor biosynthesis; riboflavin biosynthesis; 5-amino-6-(D-ribitylamino)uracil from GTP: step 2/4.</text>
</comment>
<keyword evidence="6 14" id="KW-0686">Riboflavin biosynthesis</keyword>
<feature type="compositionally biased region" description="Low complexity" evidence="18">
    <location>
        <begin position="355"/>
        <end position="391"/>
    </location>
</feature>
<feature type="active site" description="Proton donor" evidence="15">
    <location>
        <position position="55"/>
    </location>
</feature>
<feature type="domain" description="CMP/dCMP-type deaminase" evidence="19">
    <location>
        <begin position="4"/>
        <end position="121"/>
    </location>
</feature>
<dbReference type="InterPro" id="IPR016193">
    <property type="entry name" value="Cytidine_deaminase-like"/>
</dbReference>
<dbReference type="GO" id="GO:0008835">
    <property type="term" value="F:diaminohydroxyphosphoribosylaminopyrimidine deaminase activity"/>
    <property type="evidence" value="ECO:0007669"/>
    <property type="project" value="UniProtKB-EC"/>
</dbReference>
<dbReference type="SUPFAM" id="SSF53927">
    <property type="entry name" value="Cytidine deaminase-like"/>
    <property type="match status" value="1"/>
</dbReference>
<feature type="binding site" evidence="16">
    <location>
        <position position="217"/>
    </location>
    <ligand>
        <name>substrate</name>
    </ligand>
</feature>
<name>A0A7J9UVS0_9MICO</name>
<sequence length="391" mass="40159">MERRLLDAALARALDLAEHGPLAGGNPRVGCVILDTAGGPLAEGWHRGAGTAHAEAAALAAVPAASRHRLTGAVAVVTLEPCRHTGHTPPCAAALDEAGVAAVIYAVADPHPVAAGGAAWLAAHGVTTLDAARAGLDPALVDRAHELLHPWTTAVRRGRPWLIGKTATSLDGRVAAADGTSRWITGPDARAHAHVVRAGVDAIVVGTGTVLADDPALTARGPDGRPAPHQPVRVVIGHRDVPDTARVRSGPGEWLHLRTHDLGAVLAELDRRGLRRVLLEGGPALLSAALRRGLVDELHAYVAPVLLGAGPGAVGDLGITTIADAARWRTRRTEQLGPDLLLVATAARPTTPGDPTTNRRATAPADPTTSRRATARARTATSPHPTTQGAA</sequence>
<feature type="binding site" evidence="16">
    <location>
        <position position="183"/>
    </location>
    <ligand>
        <name>substrate</name>
    </ligand>
</feature>
<dbReference type="Gene3D" id="3.40.140.10">
    <property type="entry name" value="Cytidine Deaminase, domain 2"/>
    <property type="match status" value="1"/>
</dbReference>
<evidence type="ECO:0000256" key="13">
    <source>
        <dbReference type="ARBA" id="ARBA00049886"/>
    </source>
</evidence>
<dbReference type="GO" id="GO:0008270">
    <property type="term" value="F:zinc ion binding"/>
    <property type="evidence" value="ECO:0007669"/>
    <property type="project" value="InterPro"/>
</dbReference>
<evidence type="ECO:0000256" key="16">
    <source>
        <dbReference type="PIRSR" id="PIRSR006769-2"/>
    </source>
</evidence>
<feature type="binding site" evidence="16">
    <location>
        <position position="197"/>
    </location>
    <ligand>
        <name>substrate</name>
    </ligand>
</feature>
<dbReference type="Pfam" id="PF00383">
    <property type="entry name" value="dCMP_cyt_deam_1"/>
    <property type="match status" value="1"/>
</dbReference>
<feature type="binding site" evidence="17">
    <location>
        <position position="53"/>
    </location>
    <ligand>
        <name>Zn(2+)</name>
        <dbReference type="ChEBI" id="CHEBI:29105"/>
        <note>catalytic</note>
    </ligand>
</feature>
<dbReference type="OrthoDB" id="9800865at2"/>
<dbReference type="UniPathway" id="UPA00275">
    <property type="reaction ID" value="UER00401"/>
</dbReference>
<organism evidence="20 21">
    <name type="scientific">Georgenia ruanii</name>
    <dbReference type="NCBI Taxonomy" id="348442"/>
    <lineage>
        <taxon>Bacteria</taxon>
        <taxon>Bacillati</taxon>
        <taxon>Actinomycetota</taxon>
        <taxon>Actinomycetes</taxon>
        <taxon>Micrococcales</taxon>
        <taxon>Bogoriellaceae</taxon>
        <taxon>Georgenia</taxon>
    </lineage>
</organism>
<evidence type="ECO:0000256" key="3">
    <source>
        <dbReference type="ARBA" id="ARBA00004910"/>
    </source>
</evidence>
<evidence type="ECO:0000256" key="5">
    <source>
        <dbReference type="ARBA" id="ARBA00007417"/>
    </source>
</evidence>
<dbReference type="Gene3D" id="3.40.430.10">
    <property type="entry name" value="Dihydrofolate Reductase, subunit A"/>
    <property type="match status" value="2"/>
</dbReference>
<dbReference type="NCBIfam" id="TIGR00326">
    <property type="entry name" value="eubact_ribD"/>
    <property type="match status" value="1"/>
</dbReference>
<evidence type="ECO:0000256" key="14">
    <source>
        <dbReference type="PIRNR" id="PIRNR006769"/>
    </source>
</evidence>
<evidence type="ECO:0000256" key="8">
    <source>
        <dbReference type="ARBA" id="ARBA00022833"/>
    </source>
</evidence>